<evidence type="ECO:0000256" key="1">
    <source>
        <dbReference type="SAM" id="Phobius"/>
    </source>
</evidence>
<evidence type="ECO:0000313" key="2">
    <source>
        <dbReference type="EMBL" id="AYB32951.1"/>
    </source>
</evidence>
<protein>
    <submittedName>
        <fullName evidence="2">Uncharacterized protein</fullName>
    </submittedName>
</protein>
<dbReference type="OrthoDB" id="6028159at2"/>
<sequence length="169" mass="19286">MDIKLYNSPWKATKLMLRCSFFVMCGVILSMQTDTLVGYGIAGLFGIGYPIGIYHLLDRRPQIIINEFGVFDRTTYTDFINWDIIKGAYSIDLLGQKFVVLTVDKNYLPSIKKEKFARSLSNLVDFGPQQINISLGQVAVDEVKLAEFILAMTKVPPEDRKEKLKRRLL</sequence>
<dbReference type="InterPro" id="IPR048136">
    <property type="entry name" value="STM3941-like"/>
</dbReference>
<keyword evidence="3" id="KW-1185">Reference proteome</keyword>
<dbReference type="AlphaFoldDB" id="A0A385SRN0"/>
<dbReference type="NCBIfam" id="NF041635">
    <property type="entry name" value="STM3941_fam"/>
    <property type="match status" value="1"/>
</dbReference>
<dbReference type="Proteomes" id="UP000266183">
    <property type="component" value="Chromosome"/>
</dbReference>
<keyword evidence="1" id="KW-0812">Transmembrane</keyword>
<accession>A0A385SRN0</accession>
<keyword evidence="1" id="KW-0472">Membrane</keyword>
<proteinExistence type="predicted"/>
<feature type="transmembrane region" description="Helical" evidence="1">
    <location>
        <begin position="37"/>
        <end position="57"/>
    </location>
</feature>
<name>A0A385SRN0_9BACT</name>
<gene>
    <name evidence="2" type="ORF">D4L85_21265</name>
</gene>
<evidence type="ECO:0000313" key="3">
    <source>
        <dbReference type="Proteomes" id="UP000266183"/>
    </source>
</evidence>
<keyword evidence="1" id="KW-1133">Transmembrane helix</keyword>
<organism evidence="2 3">
    <name type="scientific">Chryseolinea soli</name>
    <dbReference type="NCBI Taxonomy" id="2321403"/>
    <lineage>
        <taxon>Bacteria</taxon>
        <taxon>Pseudomonadati</taxon>
        <taxon>Bacteroidota</taxon>
        <taxon>Cytophagia</taxon>
        <taxon>Cytophagales</taxon>
        <taxon>Fulvivirgaceae</taxon>
        <taxon>Chryseolinea</taxon>
    </lineage>
</organism>
<dbReference type="KEGG" id="chk:D4L85_21265"/>
<reference evidence="3" key="1">
    <citation type="submission" date="2018-09" db="EMBL/GenBank/DDBJ databases">
        <title>Chryseolinea sp. KIS68-18 isolated from soil.</title>
        <authorList>
            <person name="Weon H.-Y."/>
            <person name="Kwon S.-W."/>
            <person name="Lee S.A."/>
        </authorList>
    </citation>
    <scope>NUCLEOTIDE SEQUENCE [LARGE SCALE GENOMIC DNA]</scope>
    <source>
        <strain evidence="3">KIS68-18</strain>
    </source>
</reference>
<dbReference type="EMBL" id="CP032382">
    <property type="protein sequence ID" value="AYB32951.1"/>
    <property type="molecule type" value="Genomic_DNA"/>
</dbReference>
<dbReference type="RefSeq" id="WP_119756194.1">
    <property type="nucleotide sequence ID" value="NZ_CP032382.1"/>
</dbReference>